<dbReference type="EMBL" id="JABFUD020000020">
    <property type="protein sequence ID" value="KAI5064650.1"/>
    <property type="molecule type" value="Genomic_DNA"/>
</dbReference>
<comment type="caution">
    <text evidence="3">The sequence shown here is derived from an EMBL/GenBank/DDBJ whole genome shotgun (WGS) entry which is preliminary data.</text>
</comment>
<feature type="repeat" description="PPR" evidence="2">
    <location>
        <begin position="543"/>
        <end position="577"/>
    </location>
</feature>
<dbReference type="OrthoDB" id="185373at2759"/>
<dbReference type="FunFam" id="1.25.40.10:FF:000381">
    <property type="entry name" value="Pentatricopeptide repeat-containing protein"/>
    <property type="match status" value="1"/>
</dbReference>
<sequence length="801" mass="89439">MHLFPRSDAARRPWVIRTFSQQVEPPVVLTDLKNTGAFVCGNWISSTAKLVDGGNLEQALDYFNEPQGHPSNVYIDRHTLLGVLKACGKQKYIACGQRSHGVLIKYGHAIDCLTGRALVYMYGKCGLLMEAQYVLDKVPSRNVSLWTCLIGAYADHGHARKALDCMKRMKLDGLLPNSVSFICILKACGDIRASHECLRIHCEIVKLGFEEDVFVGSALVDAYSKSFYLLEAQKVVDVLPYIDSVILTPLLVSYGERGLSEKAFNCWKRILKEEIYLDVVTLKCSVKACGSTRSLEWGREVHIEIVKRGLEINLAVCNTLVDMYAKCGSLTEAEVLFHGLPVKDVVSWNILLHGYCEHDLGYKVYNCLEQMRRLGVPPTTVTFVCCLTTCETLKVGQEMHLEVNKLGIESNKYVVSALVDMYVKFGLFTEALKGLDELTDRNIVSWTALIGGYAEHSLGEEAMHFFSKMISKGIPVDVVTFYCSLKVCGDKSALSRGQELHAFIVSEGFERDPYIGSMLVEMYATCGFLRDAEEVFYRLLAPTVASWTSLIVGYAKNGLTVEALNSADTMQLQGLPMNAISYACSLRVCANAGVLNQGLKLYTRLVREGFERDCLIGKALVDFYAKCGLLLEAQNVFDKLPSISSVLWTVLMTGHACRGENLQIFELFRRTEEQGIEADKVTFLSLLTACSHAGLVDEGLYYFAYMYRGYGIAPSMDHLNCIVDVYSRAGQFERLSFLLEKMPFQPDLSTWHIILCMCRKWGDVVLGRHAFESALLLGENPHLASLLMFSICMEADLRGYV</sequence>
<dbReference type="GO" id="GO:0048731">
    <property type="term" value="P:system development"/>
    <property type="evidence" value="ECO:0007669"/>
    <property type="project" value="UniProtKB-ARBA"/>
</dbReference>
<dbReference type="Pfam" id="PF13041">
    <property type="entry name" value="PPR_2"/>
    <property type="match status" value="3"/>
</dbReference>
<gene>
    <name evidence="3" type="ORF">GOP47_0021320</name>
</gene>
<evidence type="ECO:0000256" key="1">
    <source>
        <dbReference type="ARBA" id="ARBA00022737"/>
    </source>
</evidence>
<proteinExistence type="predicted"/>
<dbReference type="PROSITE" id="PS51375">
    <property type="entry name" value="PPR"/>
    <property type="match status" value="4"/>
</dbReference>
<evidence type="ECO:0000313" key="4">
    <source>
        <dbReference type="Proteomes" id="UP000886520"/>
    </source>
</evidence>
<dbReference type="Gene3D" id="1.25.40.10">
    <property type="entry name" value="Tetratricopeptide repeat domain"/>
    <property type="match status" value="7"/>
</dbReference>
<accession>A0A9D4UBD7</accession>
<dbReference type="InterPro" id="IPR002885">
    <property type="entry name" value="PPR_rpt"/>
</dbReference>
<dbReference type="AlphaFoldDB" id="A0A9D4UBD7"/>
<dbReference type="Proteomes" id="UP000886520">
    <property type="component" value="Chromosome 20"/>
</dbReference>
<dbReference type="Pfam" id="PF01535">
    <property type="entry name" value="PPR"/>
    <property type="match status" value="2"/>
</dbReference>
<feature type="repeat" description="PPR" evidence="2">
    <location>
        <begin position="142"/>
        <end position="176"/>
    </location>
</feature>
<dbReference type="PANTHER" id="PTHR47926">
    <property type="entry name" value="PENTATRICOPEPTIDE REPEAT-CONTAINING PROTEIN"/>
    <property type="match status" value="1"/>
</dbReference>
<evidence type="ECO:0000313" key="3">
    <source>
        <dbReference type="EMBL" id="KAI5064650.1"/>
    </source>
</evidence>
<dbReference type="FunFam" id="1.25.40.10:FF:000158">
    <property type="entry name" value="pentatricopeptide repeat-containing protein At2g33680"/>
    <property type="match status" value="1"/>
</dbReference>
<dbReference type="NCBIfam" id="TIGR00756">
    <property type="entry name" value="PPR"/>
    <property type="match status" value="3"/>
</dbReference>
<dbReference type="InterPro" id="IPR011990">
    <property type="entry name" value="TPR-like_helical_dom_sf"/>
</dbReference>
<feature type="repeat" description="PPR" evidence="2">
    <location>
        <begin position="344"/>
        <end position="378"/>
    </location>
</feature>
<keyword evidence="1" id="KW-0677">Repeat</keyword>
<dbReference type="InterPro" id="IPR046960">
    <property type="entry name" value="PPR_At4g14850-like_plant"/>
</dbReference>
<feature type="repeat" description="PPR" evidence="2">
    <location>
        <begin position="442"/>
        <end position="476"/>
    </location>
</feature>
<organism evidence="3 4">
    <name type="scientific">Adiantum capillus-veneris</name>
    <name type="common">Maidenhair fern</name>
    <dbReference type="NCBI Taxonomy" id="13818"/>
    <lineage>
        <taxon>Eukaryota</taxon>
        <taxon>Viridiplantae</taxon>
        <taxon>Streptophyta</taxon>
        <taxon>Embryophyta</taxon>
        <taxon>Tracheophyta</taxon>
        <taxon>Polypodiopsida</taxon>
        <taxon>Polypodiidae</taxon>
        <taxon>Polypodiales</taxon>
        <taxon>Pteridineae</taxon>
        <taxon>Pteridaceae</taxon>
        <taxon>Vittarioideae</taxon>
        <taxon>Adiantum</taxon>
    </lineage>
</organism>
<name>A0A9D4UBD7_ADICA</name>
<dbReference type="GO" id="GO:0009451">
    <property type="term" value="P:RNA modification"/>
    <property type="evidence" value="ECO:0007669"/>
    <property type="project" value="InterPro"/>
</dbReference>
<reference evidence="3" key="1">
    <citation type="submission" date="2021-01" db="EMBL/GenBank/DDBJ databases">
        <title>Adiantum capillus-veneris genome.</title>
        <authorList>
            <person name="Fang Y."/>
            <person name="Liao Q."/>
        </authorList>
    </citation>
    <scope>NUCLEOTIDE SEQUENCE</scope>
    <source>
        <strain evidence="3">H3</strain>
        <tissue evidence="3">Leaf</tissue>
    </source>
</reference>
<evidence type="ECO:0008006" key="5">
    <source>
        <dbReference type="Google" id="ProtNLM"/>
    </source>
</evidence>
<keyword evidence="4" id="KW-1185">Reference proteome</keyword>
<dbReference type="Pfam" id="PF13812">
    <property type="entry name" value="PPR_3"/>
    <property type="match status" value="1"/>
</dbReference>
<evidence type="ECO:0000256" key="2">
    <source>
        <dbReference type="PROSITE-ProRule" id="PRU00708"/>
    </source>
</evidence>
<dbReference type="FunFam" id="1.25.40.10:FF:000285">
    <property type="entry name" value="Pentatricopeptide repeat-containing protein, chloroplastic"/>
    <property type="match status" value="1"/>
</dbReference>
<protein>
    <recommendedName>
        <fullName evidence="5">Pentatricopeptide repeat-containing protein</fullName>
    </recommendedName>
</protein>
<dbReference type="GO" id="GO:0003723">
    <property type="term" value="F:RNA binding"/>
    <property type="evidence" value="ECO:0007669"/>
    <property type="project" value="InterPro"/>
</dbReference>